<dbReference type="RefSeq" id="WP_094435041.1">
    <property type="nucleotide sequence ID" value="NZ_NKDB02000001.1"/>
</dbReference>
<dbReference type="InterPro" id="IPR052155">
    <property type="entry name" value="Biofilm_reg_signaling"/>
</dbReference>
<dbReference type="CDD" id="cd01948">
    <property type="entry name" value="EAL"/>
    <property type="match status" value="1"/>
</dbReference>
<sequence>MDQAQDFQRRKDFLALTAEDERALQELHAVLAPEVPGCVERFYSHLLSFPEIQALIRDEATLARLQRQQERYFRTLTAGSYGQDYRSDRQRVGLAHARIGLSPGWYLGAYGHYLLELLPKVAEVAGEHAQAHLAAYRAFIKVVLLDMGLAIDSYIAHRDELIADLRDYGAAFAKLPYGTLVATADLQVVFANRAFETLFGFAPDSLRGASLGRLMDVSGLQALVRNALDRHDARGSAQLRPLAAQLAIPVHITAHCLPRAPGLQEQRLLLVFEDLREQTQLARDLLNAQAVASIGTWQTDFDDSATLTPQAARILGWPAGKPLHYADVLGCVHPEDRVRADAQWREGLASGHFAVEVRVQDGAETRWVDARGKIEHNALSTPVRGYGTVLDITERKRAEQRMERLAFFDTLTGLPNRIHGMELAQRLLDGADRRGLQAVVLFADLDRFKEINDTQGHAVGDLVLTAVSQHCRHALGEDGVLARLGGDEFMFARVLAPGDDALALAHRLRDALACPVSVGNLRFEVNASIGLAVHPADGRGVDELLQRADIAMYRAKMQGVGCLRYDEAMGQALQRRIALGARLEEALAQSRLALHFQPKVSLATGELCGVEALARWHDPAWGWVPPGEFVPIAEERGLIAALGDWSLDAAARQWSAWRSAGVAHPPSIAVNVCAAQVMDETFPERALALVSTHGVSPRAIELEITESALMHDPGKARRVASRLVEQGFALSIDDFGTGYSSLARLQSFPVSRLKIDMSFVRTMLTDPGSLAIVGAVIGMARALRLRTVAEGVEACDQVQKLRELQCDEAQGYLYARALPADELERHWLRR</sequence>
<dbReference type="GO" id="GO:0019825">
    <property type="term" value="F:oxygen binding"/>
    <property type="evidence" value="ECO:0007669"/>
    <property type="project" value="InterPro"/>
</dbReference>
<dbReference type="Pfam" id="PF00563">
    <property type="entry name" value="EAL"/>
    <property type="match status" value="1"/>
</dbReference>
<dbReference type="InterPro" id="IPR029787">
    <property type="entry name" value="Nucleotide_cyclase"/>
</dbReference>
<dbReference type="InterPro" id="IPR013655">
    <property type="entry name" value="PAS_fold_3"/>
</dbReference>
<proteinExistence type="predicted"/>
<evidence type="ECO:0000256" key="2">
    <source>
        <dbReference type="ARBA" id="ARBA00029839"/>
    </source>
</evidence>
<dbReference type="CDD" id="cd00130">
    <property type="entry name" value="PAS"/>
    <property type="match status" value="1"/>
</dbReference>
<dbReference type="InterPro" id="IPR044398">
    <property type="entry name" value="Globin-sensor_dom"/>
</dbReference>
<dbReference type="InterPro" id="IPR009050">
    <property type="entry name" value="Globin-like_sf"/>
</dbReference>
<dbReference type="InterPro" id="IPR035965">
    <property type="entry name" value="PAS-like_dom_sf"/>
</dbReference>
<dbReference type="Pfam" id="PF00990">
    <property type="entry name" value="GGDEF"/>
    <property type="match status" value="1"/>
</dbReference>
<feature type="domain" description="EAL" evidence="3">
    <location>
        <begin position="576"/>
        <end position="830"/>
    </location>
</feature>
<evidence type="ECO:0000256" key="1">
    <source>
        <dbReference type="ARBA" id="ARBA00015125"/>
    </source>
</evidence>
<dbReference type="NCBIfam" id="TIGR00254">
    <property type="entry name" value="GGDEF"/>
    <property type="match status" value="1"/>
</dbReference>
<dbReference type="SUPFAM" id="SSF46458">
    <property type="entry name" value="Globin-like"/>
    <property type="match status" value="1"/>
</dbReference>
<organism evidence="5 6">
    <name type="scientific">Alicycliphilus denitrificans</name>
    <dbReference type="NCBI Taxonomy" id="179636"/>
    <lineage>
        <taxon>Bacteria</taxon>
        <taxon>Pseudomonadati</taxon>
        <taxon>Pseudomonadota</taxon>
        <taxon>Betaproteobacteria</taxon>
        <taxon>Burkholderiales</taxon>
        <taxon>Comamonadaceae</taxon>
        <taxon>Alicycliphilus</taxon>
    </lineage>
</organism>
<dbReference type="SUPFAM" id="SSF55785">
    <property type="entry name" value="PYP-like sensor domain (PAS domain)"/>
    <property type="match status" value="2"/>
</dbReference>
<dbReference type="PROSITE" id="PS50887">
    <property type="entry name" value="GGDEF"/>
    <property type="match status" value="1"/>
</dbReference>
<dbReference type="SUPFAM" id="SSF55073">
    <property type="entry name" value="Nucleotide cyclase"/>
    <property type="match status" value="1"/>
</dbReference>
<evidence type="ECO:0000259" key="3">
    <source>
        <dbReference type="PROSITE" id="PS50883"/>
    </source>
</evidence>
<reference evidence="5 6" key="1">
    <citation type="submission" date="2018-09" db="EMBL/GenBank/DDBJ databases">
        <title>Genome comparison of Alicycliphilus sp. BQ1, a polyurethanolytic bacterium, with its closest phylogenetic relatives Alicycliphilus denitrificans BC and K601, unable to attack polyurethane.</title>
        <authorList>
            <person name="Loza-Tavera H."/>
            <person name="Lozano L."/>
            <person name="Cevallos M."/>
            <person name="Maya-Lucas O."/>
            <person name="Garcia-Mena J."/>
            <person name="Hernandez J."/>
        </authorList>
    </citation>
    <scope>NUCLEOTIDE SEQUENCE [LARGE SCALE GENOMIC DNA]</scope>
    <source>
        <strain evidence="5 6">BQ1</strain>
    </source>
</reference>
<dbReference type="InterPro" id="IPR013656">
    <property type="entry name" value="PAS_4"/>
</dbReference>
<dbReference type="SMART" id="SM00052">
    <property type="entry name" value="EAL"/>
    <property type="match status" value="1"/>
</dbReference>
<evidence type="ECO:0000313" key="6">
    <source>
        <dbReference type="Proteomes" id="UP000216225"/>
    </source>
</evidence>
<dbReference type="GO" id="GO:0020037">
    <property type="term" value="F:heme binding"/>
    <property type="evidence" value="ECO:0007669"/>
    <property type="project" value="InterPro"/>
</dbReference>
<dbReference type="PROSITE" id="PS50883">
    <property type="entry name" value="EAL"/>
    <property type="match status" value="1"/>
</dbReference>
<evidence type="ECO:0000313" key="5">
    <source>
        <dbReference type="EMBL" id="RKJ98748.1"/>
    </source>
</evidence>
<feature type="domain" description="GGDEF" evidence="4">
    <location>
        <begin position="436"/>
        <end position="568"/>
    </location>
</feature>
<dbReference type="Gene3D" id="1.10.490.10">
    <property type="entry name" value="Globins"/>
    <property type="match status" value="1"/>
</dbReference>
<dbReference type="SMART" id="SM00091">
    <property type="entry name" value="PAS"/>
    <property type="match status" value="2"/>
</dbReference>
<name>A0A3R7HX41_9BURK</name>
<dbReference type="Gene3D" id="3.20.20.450">
    <property type="entry name" value="EAL domain"/>
    <property type="match status" value="1"/>
</dbReference>
<dbReference type="SUPFAM" id="SSF141868">
    <property type="entry name" value="EAL domain-like"/>
    <property type="match status" value="1"/>
</dbReference>
<dbReference type="Pfam" id="PF08448">
    <property type="entry name" value="PAS_4"/>
    <property type="match status" value="1"/>
</dbReference>
<dbReference type="Proteomes" id="UP000216225">
    <property type="component" value="Unassembled WGS sequence"/>
</dbReference>
<dbReference type="Gene3D" id="3.30.70.270">
    <property type="match status" value="1"/>
</dbReference>
<gene>
    <name evidence="5" type="ORF">CE154_003035</name>
</gene>
<dbReference type="Gene3D" id="2.10.70.100">
    <property type="match status" value="1"/>
</dbReference>
<dbReference type="Pfam" id="PF08447">
    <property type="entry name" value="PAS_3"/>
    <property type="match status" value="1"/>
</dbReference>
<dbReference type="PANTHER" id="PTHR44757:SF2">
    <property type="entry name" value="BIOFILM ARCHITECTURE MAINTENANCE PROTEIN MBAA"/>
    <property type="match status" value="1"/>
</dbReference>
<dbReference type="EMBL" id="NKDB02000001">
    <property type="protein sequence ID" value="RKJ98748.1"/>
    <property type="molecule type" value="Genomic_DNA"/>
</dbReference>
<dbReference type="InterPro" id="IPR001633">
    <property type="entry name" value="EAL_dom"/>
</dbReference>
<comment type="caution">
    <text evidence="5">The sequence shown here is derived from an EMBL/GenBank/DDBJ whole genome shotgun (WGS) entry which is preliminary data.</text>
</comment>
<protein>
    <recommendedName>
        <fullName evidence="1">Diguanylate cyclase DosC</fullName>
    </recommendedName>
    <alternativeName>
        <fullName evidence="2">Direct oxygen-sensing cyclase</fullName>
    </alternativeName>
</protein>
<dbReference type="InterPro" id="IPR000160">
    <property type="entry name" value="GGDEF_dom"/>
</dbReference>
<accession>A0A3R7HX41</accession>
<dbReference type="InterPro" id="IPR035919">
    <property type="entry name" value="EAL_sf"/>
</dbReference>
<evidence type="ECO:0000259" key="4">
    <source>
        <dbReference type="PROSITE" id="PS50887"/>
    </source>
</evidence>
<dbReference type="Pfam" id="PF11563">
    <property type="entry name" value="Protoglobin"/>
    <property type="match status" value="1"/>
</dbReference>
<dbReference type="PANTHER" id="PTHR44757">
    <property type="entry name" value="DIGUANYLATE CYCLASE DGCP"/>
    <property type="match status" value="1"/>
</dbReference>
<dbReference type="SMART" id="SM00267">
    <property type="entry name" value="GGDEF"/>
    <property type="match status" value="1"/>
</dbReference>
<dbReference type="InterPro" id="IPR043128">
    <property type="entry name" value="Rev_trsase/Diguanyl_cyclase"/>
</dbReference>
<dbReference type="InterPro" id="IPR012292">
    <property type="entry name" value="Globin/Proto"/>
</dbReference>
<dbReference type="AlphaFoldDB" id="A0A3R7HX41"/>
<dbReference type="InterPro" id="IPR000014">
    <property type="entry name" value="PAS"/>
</dbReference>
<dbReference type="CDD" id="cd01949">
    <property type="entry name" value="GGDEF"/>
    <property type="match status" value="1"/>
</dbReference>
<dbReference type="Gene3D" id="3.30.450.20">
    <property type="entry name" value="PAS domain"/>
    <property type="match status" value="2"/>
</dbReference>